<dbReference type="EMBL" id="CP095061">
    <property type="protein sequence ID" value="UOQ64982.1"/>
    <property type="molecule type" value="Genomic_DNA"/>
</dbReference>
<dbReference type="Proteomes" id="UP000830401">
    <property type="component" value="Chromosome"/>
</dbReference>
<gene>
    <name evidence="2" type="ORF">MUN86_15605</name>
</gene>
<dbReference type="PANTHER" id="PTHR42850:SF4">
    <property type="entry name" value="ZINC-DEPENDENT ENDOPOLYPHOSPHATASE"/>
    <property type="match status" value="1"/>
</dbReference>
<proteinExistence type="predicted"/>
<dbReference type="PANTHER" id="PTHR42850">
    <property type="entry name" value="METALLOPHOSPHOESTERASE"/>
    <property type="match status" value="1"/>
</dbReference>
<dbReference type="SUPFAM" id="SSF56300">
    <property type="entry name" value="Metallo-dependent phosphatases"/>
    <property type="match status" value="1"/>
</dbReference>
<dbReference type="InterPro" id="IPR050126">
    <property type="entry name" value="Ap4A_hydrolase"/>
</dbReference>
<evidence type="ECO:0000313" key="3">
    <source>
        <dbReference type="Proteomes" id="UP000830401"/>
    </source>
</evidence>
<name>A0ABY4G299_9BACT</name>
<reference evidence="2" key="1">
    <citation type="submission" date="2022-04" db="EMBL/GenBank/DDBJ databases">
        <title>Hymenobacter sp. isolated from the air.</title>
        <authorList>
            <person name="Won M."/>
            <person name="Lee C.-M."/>
            <person name="Woen H.-Y."/>
            <person name="Kwon S.-W."/>
        </authorList>
    </citation>
    <scope>NUCLEOTIDE SEQUENCE</scope>
    <source>
        <strain evidence="2">5420S-77</strain>
    </source>
</reference>
<dbReference type="Gene3D" id="3.60.21.10">
    <property type="match status" value="1"/>
</dbReference>
<dbReference type="CDD" id="cd00144">
    <property type="entry name" value="MPP_PPP_family"/>
    <property type="match status" value="1"/>
</dbReference>
<dbReference type="PRINTS" id="PR00114">
    <property type="entry name" value="STPHPHTASE"/>
</dbReference>
<feature type="domain" description="Serine/threonine specific protein phosphatases" evidence="1">
    <location>
        <begin position="74"/>
        <end position="79"/>
    </location>
</feature>
<dbReference type="InterPro" id="IPR004843">
    <property type="entry name" value="Calcineurin-like_PHP"/>
</dbReference>
<accession>A0ABY4G299</accession>
<sequence>MTPIGVPLLGMDLFVIGDVHGCYHTFLELLQHWQPKKERLIQLGDLTDRGNFAPECVALAMELSEKHPEQAVFLKGNHEAGMLDYYSPDDIPTSWPEWGGSLTIDQYDAQPDLLEAHLTWIKQRPLFWENDHVFASHAGISDTLDPFDEESSDSVLWYRGRSATSANCSSLATRPSSTTHQQSIKNLTRLTSIRVPCMATCSLAPAFRRLVNSARLFRCLPIGRIVCG</sequence>
<keyword evidence="3" id="KW-1185">Reference proteome</keyword>
<dbReference type="PROSITE" id="PS00125">
    <property type="entry name" value="SER_THR_PHOSPHATASE"/>
    <property type="match status" value="1"/>
</dbReference>
<organism evidence="2 3">
    <name type="scientific">Hymenobacter volaticus</name>
    <dbReference type="NCBI Taxonomy" id="2932254"/>
    <lineage>
        <taxon>Bacteria</taxon>
        <taxon>Pseudomonadati</taxon>
        <taxon>Bacteroidota</taxon>
        <taxon>Cytophagia</taxon>
        <taxon>Cytophagales</taxon>
        <taxon>Hymenobacteraceae</taxon>
        <taxon>Hymenobacter</taxon>
    </lineage>
</organism>
<dbReference type="InterPro" id="IPR006186">
    <property type="entry name" value="Ser/Thr-sp_prot-phosphatase"/>
</dbReference>
<dbReference type="Pfam" id="PF00149">
    <property type="entry name" value="Metallophos"/>
    <property type="match status" value="1"/>
</dbReference>
<protein>
    <submittedName>
        <fullName evidence="2">Serine/threonine protein phosphatase</fullName>
    </submittedName>
</protein>
<evidence type="ECO:0000259" key="1">
    <source>
        <dbReference type="PROSITE" id="PS00125"/>
    </source>
</evidence>
<evidence type="ECO:0000313" key="2">
    <source>
        <dbReference type="EMBL" id="UOQ64982.1"/>
    </source>
</evidence>
<dbReference type="InterPro" id="IPR029052">
    <property type="entry name" value="Metallo-depent_PP-like"/>
</dbReference>
<dbReference type="RefSeq" id="WP_245118992.1">
    <property type="nucleotide sequence ID" value="NZ_CP095061.1"/>
</dbReference>